<dbReference type="Pfam" id="PF07586">
    <property type="entry name" value="HXXSHH"/>
    <property type="match status" value="1"/>
</dbReference>
<dbReference type="RefSeq" id="WP_145276373.1">
    <property type="nucleotide sequence ID" value="NZ_CP036272.1"/>
</dbReference>
<dbReference type="Proteomes" id="UP000315003">
    <property type="component" value="Chromosome"/>
</dbReference>
<keyword evidence="2" id="KW-1185">Reference proteome</keyword>
<evidence type="ECO:0008006" key="3">
    <source>
        <dbReference type="Google" id="ProtNLM"/>
    </source>
</evidence>
<organism evidence="1 2">
    <name type="scientific">Stieleria bergensis</name>
    <dbReference type="NCBI Taxonomy" id="2528025"/>
    <lineage>
        <taxon>Bacteria</taxon>
        <taxon>Pseudomonadati</taxon>
        <taxon>Planctomycetota</taxon>
        <taxon>Planctomycetia</taxon>
        <taxon>Pirellulales</taxon>
        <taxon>Pirellulaceae</taxon>
        <taxon>Stieleria</taxon>
    </lineage>
</organism>
<accession>A0A517T0N4</accession>
<dbReference type="AlphaFoldDB" id="A0A517T0N4"/>
<proteinExistence type="predicted"/>
<protein>
    <recommendedName>
        <fullName evidence="3">DUF1552 domain-containing protein</fullName>
    </recommendedName>
</protein>
<dbReference type="OrthoDB" id="9146593at2"/>
<reference evidence="1 2" key="1">
    <citation type="submission" date="2019-02" db="EMBL/GenBank/DDBJ databases">
        <title>Deep-cultivation of Planctomycetes and their phenomic and genomic characterization uncovers novel biology.</title>
        <authorList>
            <person name="Wiegand S."/>
            <person name="Jogler M."/>
            <person name="Boedeker C."/>
            <person name="Pinto D."/>
            <person name="Vollmers J."/>
            <person name="Rivas-Marin E."/>
            <person name="Kohn T."/>
            <person name="Peeters S.H."/>
            <person name="Heuer A."/>
            <person name="Rast P."/>
            <person name="Oberbeckmann S."/>
            <person name="Bunk B."/>
            <person name="Jeske O."/>
            <person name="Meyerdierks A."/>
            <person name="Storesund J.E."/>
            <person name="Kallscheuer N."/>
            <person name="Luecker S."/>
            <person name="Lage O.M."/>
            <person name="Pohl T."/>
            <person name="Merkel B.J."/>
            <person name="Hornburger P."/>
            <person name="Mueller R.-W."/>
            <person name="Bruemmer F."/>
            <person name="Labrenz M."/>
            <person name="Spormann A.M."/>
            <person name="Op den Camp H."/>
            <person name="Overmann J."/>
            <person name="Amann R."/>
            <person name="Jetten M.S.M."/>
            <person name="Mascher T."/>
            <person name="Medema M.H."/>
            <person name="Devos D.P."/>
            <person name="Kaster A.-K."/>
            <person name="Ovreas L."/>
            <person name="Rohde M."/>
            <person name="Galperin M.Y."/>
            <person name="Jogler C."/>
        </authorList>
    </citation>
    <scope>NUCLEOTIDE SEQUENCE [LARGE SCALE GENOMIC DNA]</scope>
    <source>
        <strain evidence="1 2">SV_7m_r</strain>
    </source>
</reference>
<evidence type="ECO:0000313" key="2">
    <source>
        <dbReference type="Proteomes" id="UP000315003"/>
    </source>
</evidence>
<dbReference type="PROSITE" id="PS51318">
    <property type="entry name" value="TAT"/>
    <property type="match status" value="1"/>
</dbReference>
<name>A0A517T0N4_9BACT</name>
<dbReference type="InterPro" id="IPR006311">
    <property type="entry name" value="TAT_signal"/>
</dbReference>
<sequence length="471" mass="51301">MSKRPPSKQAQATAAYDANTATGRPLRRIALSRRTALKGAGACIGLPLLDAMIPSATASEKTAAAKHNLRRLSYVYIPMGFNPAHWTPQDESLDNLPRSLQPLAPVKQQVAVITGMDLQNAYPGSHATSNSAFLSAAKAKLTESSDYRLGTTVDQIAAKQIGQHTQLPSLELSMDMLSTVGQCDNGYACVYQNNLSWSSPTTPLPAEAHPRLVFETLFGDGGTPQQRAASLRDRASLLDSVVGEIKRLKSRVGSQDRERIDRYLESVRQVEQRIAKAEANAMDHPLPDLDRPVGVPAAYRDHARLMFDLQLLAFQGDITRITTFQLAREASTRSYPEIGVADPHHPVTHHGNNPTKLEKVAKINQYHVSLFAEFLQKLQNTPEADGNLLDHSLLMYGSGMGDPDRHDHSNLPVIVAGGAAGNLRGGRHIRYDSPEPLANLHLTLLNKVGVPLETFADSTGTVDQLFDPVSL</sequence>
<dbReference type="EMBL" id="CP036272">
    <property type="protein sequence ID" value="QDT61954.1"/>
    <property type="molecule type" value="Genomic_DNA"/>
</dbReference>
<dbReference type="InterPro" id="IPR011447">
    <property type="entry name" value="DUF1552"/>
</dbReference>
<evidence type="ECO:0000313" key="1">
    <source>
        <dbReference type="EMBL" id="QDT61954.1"/>
    </source>
</evidence>
<gene>
    <name evidence="1" type="ORF">SV7mr_44950</name>
</gene>